<dbReference type="OrthoDB" id="5502349at2"/>
<dbReference type="eggNOG" id="ENOG50304M1">
    <property type="taxonomic scope" value="Bacteria"/>
</dbReference>
<name>D0LV73_HALO1</name>
<proteinExistence type="predicted"/>
<dbReference type="HOGENOM" id="CLU_799012_0_0_7"/>
<dbReference type="RefSeq" id="WP_012828514.1">
    <property type="nucleotide sequence ID" value="NC_013440.1"/>
</dbReference>
<dbReference type="EMBL" id="CP001804">
    <property type="protein sequence ID" value="ACY15914.1"/>
    <property type="molecule type" value="Genomic_DNA"/>
</dbReference>
<dbReference type="Proteomes" id="UP000001880">
    <property type="component" value="Chromosome"/>
</dbReference>
<dbReference type="KEGG" id="hoh:Hoch_3412"/>
<accession>D0LV73</accession>
<evidence type="ECO:0000313" key="2">
    <source>
        <dbReference type="Proteomes" id="UP000001880"/>
    </source>
</evidence>
<gene>
    <name evidence="1" type="ordered locus">Hoch_3412</name>
</gene>
<protein>
    <submittedName>
        <fullName evidence="1">Uncharacterized protein</fullName>
    </submittedName>
</protein>
<keyword evidence="2" id="KW-1185">Reference proteome</keyword>
<dbReference type="AlphaFoldDB" id="D0LV73"/>
<sequence>MIESFHGWRERAGAGPDAGALGARGLVCLSDVPRSRCVARTRRPRPLLAVLVIACAAASSLLLGCVRPLPEHPSTAALYRDLERLVTVREASGWEIDRLEVDAMLSAAMMSACQVTPVQRAELLAWMDTRIQDLGGPILDAYHRSGNQLSGHEELLSITRARLLLDRADARAAEDCPFWLESGEHFAGRQISDDRWQVSLSSGGRGNLVVRGDQADLQFGGASRALIGRVFDNSMALYTGLELAAGASVPKDEDGERTSLVLGVDLIAPVTWRYYWVNTFFDIETGYVAHATEEDWRDIDHGVHFGVYVAGRSTRVRWFFPGAGFGASYDAIFRTGDDRKTLHVLSVGFRGSFDFDL</sequence>
<organism evidence="1 2">
    <name type="scientific">Haliangium ochraceum (strain DSM 14365 / JCM 11303 / SMP-2)</name>
    <dbReference type="NCBI Taxonomy" id="502025"/>
    <lineage>
        <taxon>Bacteria</taxon>
        <taxon>Pseudomonadati</taxon>
        <taxon>Myxococcota</taxon>
        <taxon>Polyangia</taxon>
        <taxon>Haliangiales</taxon>
        <taxon>Kofleriaceae</taxon>
        <taxon>Haliangium</taxon>
    </lineage>
</organism>
<evidence type="ECO:0000313" key="1">
    <source>
        <dbReference type="EMBL" id="ACY15914.1"/>
    </source>
</evidence>
<reference evidence="1 2" key="1">
    <citation type="journal article" date="2010" name="Stand. Genomic Sci.">
        <title>Complete genome sequence of Haliangium ochraceum type strain (SMP-2).</title>
        <authorList>
            <consortium name="US DOE Joint Genome Institute (JGI-PGF)"/>
            <person name="Ivanova N."/>
            <person name="Daum C."/>
            <person name="Lang E."/>
            <person name="Abt B."/>
            <person name="Kopitz M."/>
            <person name="Saunders E."/>
            <person name="Lapidus A."/>
            <person name="Lucas S."/>
            <person name="Glavina Del Rio T."/>
            <person name="Nolan M."/>
            <person name="Tice H."/>
            <person name="Copeland A."/>
            <person name="Cheng J.F."/>
            <person name="Chen F."/>
            <person name="Bruce D."/>
            <person name="Goodwin L."/>
            <person name="Pitluck S."/>
            <person name="Mavromatis K."/>
            <person name="Pati A."/>
            <person name="Mikhailova N."/>
            <person name="Chen A."/>
            <person name="Palaniappan K."/>
            <person name="Land M."/>
            <person name="Hauser L."/>
            <person name="Chang Y.J."/>
            <person name="Jeffries C.D."/>
            <person name="Detter J.C."/>
            <person name="Brettin T."/>
            <person name="Rohde M."/>
            <person name="Goker M."/>
            <person name="Bristow J."/>
            <person name="Markowitz V."/>
            <person name="Eisen J.A."/>
            <person name="Hugenholtz P."/>
            <person name="Kyrpides N.C."/>
            <person name="Klenk H.P."/>
        </authorList>
    </citation>
    <scope>NUCLEOTIDE SEQUENCE [LARGE SCALE GENOMIC DNA]</scope>
    <source>
        <strain evidence="2">DSM 14365 / CIP 107738 / JCM 11303 / AJ 13395 / SMP-2</strain>
    </source>
</reference>